<feature type="transmembrane region" description="Helical" evidence="5">
    <location>
        <begin position="153"/>
        <end position="170"/>
    </location>
</feature>
<feature type="domain" description="Cation efflux protein transmembrane" evidence="6">
    <location>
        <begin position="24"/>
        <end position="200"/>
    </location>
</feature>
<keyword evidence="2 5" id="KW-0812">Transmembrane</keyword>
<dbReference type="EMBL" id="FTMD01000010">
    <property type="protein sequence ID" value="SIR16312.1"/>
    <property type="molecule type" value="Genomic_DNA"/>
</dbReference>
<feature type="transmembrane region" description="Helical" evidence="5">
    <location>
        <begin position="176"/>
        <end position="194"/>
    </location>
</feature>
<evidence type="ECO:0000256" key="2">
    <source>
        <dbReference type="ARBA" id="ARBA00022692"/>
    </source>
</evidence>
<comment type="subcellular location">
    <subcellularLocation>
        <location evidence="1">Membrane</location>
        <topology evidence="1">Multi-pass membrane protein</topology>
    </subcellularLocation>
</comment>
<keyword evidence="4 5" id="KW-0472">Membrane</keyword>
<feature type="transmembrane region" description="Helical" evidence="5">
    <location>
        <begin position="53"/>
        <end position="71"/>
    </location>
</feature>
<dbReference type="GO" id="GO:0008324">
    <property type="term" value="F:monoatomic cation transmembrane transporter activity"/>
    <property type="evidence" value="ECO:0007669"/>
    <property type="project" value="InterPro"/>
</dbReference>
<evidence type="ECO:0000313" key="7">
    <source>
        <dbReference type="EMBL" id="SIR16312.1"/>
    </source>
</evidence>
<reference evidence="8" key="1">
    <citation type="submission" date="2017-01" db="EMBL/GenBank/DDBJ databases">
        <authorList>
            <person name="Varghese N."/>
            <person name="Submissions S."/>
        </authorList>
    </citation>
    <scope>NUCLEOTIDE SEQUENCE [LARGE SCALE GENOMIC DNA]</scope>
    <source>
        <strain evidence="8">ATCC 51758</strain>
    </source>
</reference>
<evidence type="ECO:0000256" key="1">
    <source>
        <dbReference type="ARBA" id="ARBA00004141"/>
    </source>
</evidence>
<keyword evidence="8" id="KW-1185">Reference proteome</keyword>
<feature type="transmembrane region" description="Helical" evidence="5">
    <location>
        <begin position="78"/>
        <end position="101"/>
    </location>
</feature>
<dbReference type="AlphaFoldDB" id="A0A1N6YP26"/>
<dbReference type="Pfam" id="PF01545">
    <property type="entry name" value="Cation_efflux"/>
    <property type="match status" value="1"/>
</dbReference>
<dbReference type="GO" id="GO:0016020">
    <property type="term" value="C:membrane"/>
    <property type="evidence" value="ECO:0007669"/>
    <property type="project" value="UniProtKB-SubCell"/>
</dbReference>
<sequence length="212" mass="22556">MANCCHDKGCALDALRNRQGRTLRIVLAINLMLFLIELSAGIVASSTSLMADSLDSLGDALVYAFSLYVLFRSERWKLGAALLKGLIMLGFGVAVTVALVHRALAPIVPVAEMIGGFGLFALAGNLACLILLTRHRSDDINMESVWLCSRNDIIANVGVILASFGVALTGSMWPDFAVGAVIAAIFLRSALYVVSQAIRGLRGLDGDRSCTI</sequence>
<evidence type="ECO:0000256" key="4">
    <source>
        <dbReference type="ARBA" id="ARBA00023136"/>
    </source>
</evidence>
<dbReference type="SUPFAM" id="SSF161111">
    <property type="entry name" value="Cation efflux protein transmembrane domain-like"/>
    <property type="match status" value="1"/>
</dbReference>
<feature type="transmembrane region" description="Helical" evidence="5">
    <location>
        <begin position="113"/>
        <end position="132"/>
    </location>
</feature>
<protein>
    <submittedName>
        <fullName evidence="7">Co/Zn/Cd efflux system component</fullName>
    </submittedName>
</protein>
<evidence type="ECO:0000256" key="5">
    <source>
        <dbReference type="SAM" id="Phobius"/>
    </source>
</evidence>
<name>A0A1N6YP26_9RHOO</name>
<evidence type="ECO:0000313" key="8">
    <source>
        <dbReference type="Proteomes" id="UP000186819"/>
    </source>
</evidence>
<dbReference type="STRING" id="34027.SAMN05421829_110161"/>
<dbReference type="InterPro" id="IPR058533">
    <property type="entry name" value="Cation_efflux_TM"/>
</dbReference>
<evidence type="ECO:0000256" key="3">
    <source>
        <dbReference type="ARBA" id="ARBA00022989"/>
    </source>
</evidence>
<dbReference type="OrthoDB" id="9799649at2"/>
<dbReference type="Gene3D" id="1.20.1510.10">
    <property type="entry name" value="Cation efflux protein transmembrane domain"/>
    <property type="match status" value="1"/>
</dbReference>
<dbReference type="InterPro" id="IPR027469">
    <property type="entry name" value="Cation_efflux_TMD_sf"/>
</dbReference>
<feature type="transmembrane region" description="Helical" evidence="5">
    <location>
        <begin position="25"/>
        <end position="47"/>
    </location>
</feature>
<accession>A0A1N6YP26</accession>
<keyword evidence="3 5" id="KW-1133">Transmembrane helix</keyword>
<evidence type="ECO:0000259" key="6">
    <source>
        <dbReference type="Pfam" id="PF01545"/>
    </source>
</evidence>
<proteinExistence type="predicted"/>
<dbReference type="Proteomes" id="UP000186819">
    <property type="component" value="Unassembled WGS sequence"/>
</dbReference>
<organism evidence="7 8">
    <name type="scientific">Aromatoleum tolulyticum</name>
    <dbReference type="NCBI Taxonomy" id="34027"/>
    <lineage>
        <taxon>Bacteria</taxon>
        <taxon>Pseudomonadati</taxon>
        <taxon>Pseudomonadota</taxon>
        <taxon>Betaproteobacteria</taxon>
        <taxon>Rhodocyclales</taxon>
        <taxon>Rhodocyclaceae</taxon>
        <taxon>Aromatoleum</taxon>
    </lineage>
</organism>
<gene>
    <name evidence="7" type="ORF">SAMN05421829_110161</name>
</gene>